<evidence type="ECO:0008006" key="2">
    <source>
        <dbReference type="Google" id="ProtNLM"/>
    </source>
</evidence>
<sequence length="706" mass="80143">MNEKDNVLQLTPKDFKRALQAQDNPWRETEEYSIGDDGIFIRTIKTYKNGVEDVKWVQIHPFPLMPVEAVSMRDEEVFKSVYDDKDKKQVSSNDTKTHIKVKFLDLNGQESFVKIPQSELSQITKQSVLAKRWPLPPANKMSKVADIMLKVLADGRKTVVSPAGVQYEPCIISTSGSDNCGWDKGEHIRAGHPLYVGDEECMTFKAGSAEVQLDIFNNWFDKDLQQAFMGAYQQASYAFDIIYRANVNFILELTGKPGDGKSARLLGLSSVEGIPVKGMNRTYFDATASLAGLERHLPLLNNGYVLMDEFDKIVNNDGLKVATQMIFLIANGSQRIIAEANKTTTIRKNRPFKLGAIVASNTSIIERIKGHSSFMALKDRFIAIRTDDDEITGFRGDLTIINVWKRLLEENYGHIYGLTVDYISKNKNKLIEMFTTLQNELYEEDKHFTNDMRDAEMIAFLQLGAFLVSQVIGKEAGIAADKAVEIYKNRIINSTLHEEYNHKIVIERFKEWIADNIGSIRIEGPVYTGYGRSSEREQLDHAERLTNNAIMSNRGAIAGLEQTRRMEHRTDFEGCIWLKPEAEASLEKSGISLDELMLAAKELDLLPKSKKGEVNEKSKLSDQKTSWLAGVSKEELLDIRRKKELNKYNISTYAKCIYLSPFVEPEGEVKNEFEDEVFYSNVDRDDIDSLVEQNINAHMFDLPQID</sequence>
<proteinExistence type="predicted"/>
<comment type="caution">
    <text evidence="1">The sequence shown here is derived from an EMBL/GenBank/DDBJ whole genome shotgun (WGS) entry which is preliminary data.</text>
</comment>
<reference evidence="1" key="1">
    <citation type="submission" date="2019-01" db="EMBL/GenBank/DDBJ databases">
        <authorList>
            <consortium name="GenomeTrakr network: Whole genome sequencing for foodborne pathogen traceback"/>
        </authorList>
    </citation>
    <scope>NUCLEOTIDE SEQUENCE</scope>
    <source>
        <strain evidence="1">FSIS21923151</strain>
    </source>
</reference>
<evidence type="ECO:0000313" key="1">
    <source>
        <dbReference type="EMBL" id="ECA7331302.1"/>
    </source>
</evidence>
<organism evidence="1">
    <name type="scientific">Salmonella enterica subsp. enterica serovar Bredeney</name>
    <dbReference type="NCBI Taxonomy" id="134047"/>
    <lineage>
        <taxon>Bacteria</taxon>
        <taxon>Pseudomonadati</taxon>
        <taxon>Pseudomonadota</taxon>
        <taxon>Gammaproteobacteria</taxon>
        <taxon>Enterobacterales</taxon>
        <taxon>Enterobacteriaceae</taxon>
        <taxon>Salmonella</taxon>
    </lineage>
</organism>
<dbReference type="RefSeq" id="WP_085674776.1">
    <property type="nucleotide sequence ID" value="NZ_JAUKRS010000027.1"/>
</dbReference>
<dbReference type="AlphaFoldDB" id="A0A5X7I8Y4"/>
<protein>
    <recommendedName>
        <fullName evidence="2">DUF927 domain-containing protein</fullName>
    </recommendedName>
</protein>
<accession>A0A5X7I8Y4</accession>
<name>A0A5X7I8Y4_SALET</name>
<gene>
    <name evidence="1" type="ORF">EPA75_20285</name>
</gene>
<dbReference type="EMBL" id="AAHVHP010000041">
    <property type="protein sequence ID" value="ECA7331302.1"/>
    <property type="molecule type" value="Genomic_DNA"/>
</dbReference>